<feature type="transmembrane region" description="Helical" evidence="6">
    <location>
        <begin position="27"/>
        <end position="48"/>
    </location>
</feature>
<evidence type="ECO:0000256" key="5">
    <source>
        <dbReference type="SAM" id="MobiDB-lite"/>
    </source>
</evidence>
<keyword evidence="8" id="KW-1185">Reference proteome</keyword>
<reference evidence="7 8" key="1">
    <citation type="submission" date="2015-01" db="EMBL/GenBank/DDBJ databases">
        <title>The Genome Sequence of Fonsecaea pedrosoi CBS 271.37.</title>
        <authorList>
            <consortium name="The Broad Institute Genomics Platform"/>
            <person name="Cuomo C."/>
            <person name="de Hoog S."/>
            <person name="Gorbushina A."/>
            <person name="Stielow B."/>
            <person name="Teixiera M."/>
            <person name="Abouelleil A."/>
            <person name="Chapman S.B."/>
            <person name="Priest M."/>
            <person name="Young S.K."/>
            <person name="Wortman J."/>
            <person name="Nusbaum C."/>
            <person name="Birren B."/>
        </authorList>
    </citation>
    <scope>NUCLEOTIDE SEQUENCE [LARGE SCALE GENOMIC DNA]</scope>
    <source>
        <strain evidence="7 8">CBS 271.37</strain>
    </source>
</reference>
<evidence type="ECO:0000256" key="1">
    <source>
        <dbReference type="ARBA" id="ARBA00004370"/>
    </source>
</evidence>
<dbReference type="InterPro" id="IPR001129">
    <property type="entry name" value="Membr-assoc_MAPEG"/>
</dbReference>
<feature type="region of interest" description="Disordered" evidence="5">
    <location>
        <begin position="72"/>
        <end position="98"/>
    </location>
</feature>
<keyword evidence="4 6" id="KW-0472">Membrane</keyword>
<dbReference type="Pfam" id="PF01124">
    <property type="entry name" value="MAPEG"/>
    <property type="match status" value="1"/>
</dbReference>
<proteinExistence type="predicted"/>
<dbReference type="SUPFAM" id="SSF161084">
    <property type="entry name" value="MAPEG domain-like"/>
    <property type="match status" value="1"/>
</dbReference>
<evidence type="ECO:0000256" key="4">
    <source>
        <dbReference type="ARBA" id="ARBA00023136"/>
    </source>
</evidence>
<dbReference type="RefSeq" id="XP_013282048.1">
    <property type="nucleotide sequence ID" value="XM_013426594.1"/>
</dbReference>
<dbReference type="InterPro" id="IPR023352">
    <property type="entry name" value="MAPEG-like_dom_sf"/>
</dbReference>
<feature type="transmembrane region" description="Helical" evidence="6">
    <location>
        <begin position="132"/>
        <end position="153"/>
    </location>
</feature>
<dbReference type="PANTHER" id="PTHR35814">
    <property type="match status" value="1"/>
</dbReference>
<feature type="transmembrane region" description="Helical" evidence="6">
    <location>
        <begin position="165"/>
        <end position="185"/>
    </location>
</feature>
<dbReference type="HOGENOM" id="CLU_134926_0_0_1"/>
<dbReference type="VEuPathDB" id="FungiDB:Z517_08074"/>
<dbReference type="OrthoDB" id="19091at2759"/>
<organism evidence="7 8">
    <name type="scientific">Fonsecaea pedrosoi CBS 271.37</name>
    <dbReference type="NCBI Taxonomy" id="1442368"/>
    <lineage>
        <taxon>Eukaryota</taxon>
        <taxon>Fungi</taxon>
        <taxon>Dikarya</taxon>
        <taxon>Ascomycota</taxon>
        <taxon>Pezizomycotina</taxon>
        <taxon>Eurotiomycetes</taxon>
        <taxon>Chaetothyriomycetidae</taxon>
        <taxon>Chaetothyriales</taxon>
        <taxon>Herpotrichiellaceae</taxon>
        <taxon>Fonsecaea</taxon>
    </lineage>
</organism>
<name>A0A0D2GI05_9EURO</name>
<evidence type="ECO:0000313" key="8">
    <source>
        <dbReference type="Proteomes" id="UP000053029"/>
    </source>
</evidence>
<keyword evidence="3 6" id="KW-1133">Transmembrane helix</keyword>
<evidence type="ECO:0000256" key="6">
    <source>
        <dbReference type="SAM" id="Phobius"/>
    </source>
</evidence>
<dbReference type="GeneID" id="25307564"/>
<keyword evidence="2 6" id="KW-0812">Transmembrane</keyword>
<dbReference type="PANTHER" id="PTHR35814:SF1">
    <property type="entry name" value="GLUTATHIONE S-TRANSFERASE-RELATED"/>
    <property type="match status" value="1"/>
</dbReference>
<comment type="subcellular location">
    <subcellularLocation>
        <location evidence="1">Membrane</location>
    </subcellularLocation>
</comment>
<accession>A0A0D2GI05</accession>
<dbReference type="Proteomes" id="UP000053029">
    <property type="component" value="Unassembled WGS sequence"/>
</dbReference>
<evidence type="ECO:0000313" key="7">
    <source>
        <dbReference type="EMBL" id="KIW78240.1"/>
    </source>
</evidence>
<dbReference type="STRING" id="1442368.A0A0D2GI05"/>
<dbReference type="Gene3D" id="1.20.120.550">
    <property type="entry name" value="Membrane associated eicosanoid/glutathione metabolism-like domain"/>
    <property type="match status" value="1"/>
</dbReference>
<dbReference type="AlphaFoldDB" id="A0A0D2GI05"/>
<dbReference type="GO" id="GO:0016020">
    <property type="term" value="C:membrane"/>
    <property type="evidence" value="ECO:0007669"/>
    <property type="project" value="UniProtKB-SubCell"/>
</dbReference>
<sequence length="191" mass="20339">MSGKIPRLFVQLPSQLTWPADIAAANLVPQMLSVTATFAPAFAAYYALLNLRVSLVRVSCNTMIGTDAAANTTTTTTNKSQSSSTTTSTPSNSPDPSHSLLISSRCHANFVENVPIALLVATFVELNGGNKWALTGSLAALLFFRIAHVEFGLRAKDSMGWGRPVGYFGTLGFVVGMSSYAAWLASGFWRA</sequence>
<protein>
    <submittedName>
        <fullName evidence="7">Uncharacterized protein</fullName>
    </submittedName>
</protein>
<dbReference type="EMBL" id="KN846973">
    <property type="protein sequence ID" value="KIW78240.1"/>
    <property type="molecule type" value="Genomic_DNA"/>
</dbReference>
<evidence type="ECO:0000256" key="3">
    <source>
        <dbReference type="ARBA" id="ARBA00022989"/>
    </source>
</evidence>
<gene>
    <name evidence="7" type="ORF">Z517_08074</name>
</gene>
<evidence type="ECO:0000256" key="2">
    <source>
        <dbReference type="ARBA" id="ARBA00022692"/>
    </source>
</evidence>